<dbReference type="SUPFAM" id="SSF109604">
    <property type="entry name" value="HD-domain/PDEase-like"/>
    <property type="match status" value="1"/>
</dbReference>
<dbReference type="RefSeq" id="WP_014586076.1">
    <property type="nucleotide sequence ID" value="NC_017527.1"/>
</dbReference>
<sequence>MDEETLDDLARWFSDYVHTFKSGDPGEDENIILKEEHTARVRREISDIGRTLGLADDDLRLAEAMALFHDLGRFPQYATYGTFSDRRSCDHAALSVGVLIDSGVLDALDPEERELILKAISRHNRAGLPEEESDRCLLFSKLLRDADKLDIWAVLLDYYQRREKEGYRNAALELDLPDAPGISEEVRRDIMAGEIVKLSGVKRLNDFKLLQASWVFDINYRPALLAVRKRGYLEEARKFLPRTEEVDMIFTLLKSSLDWRIESEVVGAGDGA</sequence>
<dbReference type="InterPro" id="IPR006674">
    <property type="entry name" value="HD_domain"/>
</dbReference>
<proteinExistence type="predicted"/>
<protein>
    <submittedName>
        <fullName evidence="2">Metal-dependent phosphohydrolase, HD subdomain protein</fullName>
    </submittedName>
</protein>
<dbReference type="HOGENOM" id="CLU_087303_0_0_2"/>
<dbReference type="GO" id="GO:0016787">
    <property type="term" value="F:hydrolase activity"/>
    <property type="evidence" value="ECO:0007669"/>
    <property type="project" value="UniProtKB-KW"/>
</dbReference>
<reference evidence="2 3" key="1">
    <citation type="journal article" date="2012" name="PLoS ONE">
        <title>The genome characteristics and predicted function of methyl-group oxidation pathway in the obligate aceticlastic methanogens, Methanosaeta spp.</title>
        <authorList>
            <person name="Zhu J."/>
            <person name="Zheng H."/>
            <person name="Ai G."/>
            <person name="Zhang G."/>
            <person name="Liu D."/>
            <person name="Liu X."/>
            <person name="Dong X."/>
        </authorList>
    </citation>
    <scope>NUCLEOTIDE SEQUENCE [LARGE SCALE GENOMIC DNA]</scope>
    <source>
        <strain evidence="2 3">6Ac</strain>
    </source>
</reference>
<dbReference type="PATRIC" id="fig|1110509.7.peg.563"/>
<dbReference type="OrthoDB" id="134958at2157"/>
<evidence type="ECO:0000313" key="3">
    <source>
        <dbReference type="Proteomes" id="UP000005877"/>
    </source>
</evidence>
<keyword evidence="3" id="KW-1185">Reference proteome</keyword>
<dbReference type="AlphaFoldDB" id="G7WN35"/>
<accession>G7WN35</accession>
<evidence type="ECO:0000259" key="1">
    <source>
        <dbReference type="Pfam" id="PF01966"/>
    </source>
</evidence>
<organism evidence="2 3">
    <name type="scientific">Methanothrix harundinacea (strain 6Ac)</name>
    <name type="common">Methanosaeta harundinacea</name>
    <dbReference type="NCBI Taxonomy" id="1110509"/>
    <lineage>
        <taxon>Archaea</taxon>
        <taxon>Methanobacteriati</taxon>
        <taxon>Methanobacteriota</taxon>
        <taxon>Stenosarchaea group</taxon>
        <taxon>Methanomicrobia</taxon>
        <taxon>Methanotrichales</taxon>
        <taxon>Methanotrichaceae</taxon>
        <taxon>Methanothrix</taxon>
    </lineage>
</organism>
<dbReference type="EMBL" id="CP003117">
    <property type="protein sequence ID" value="AET63891.1"/>
    <property type="molecule type" value="Genomic_DNA"/>
</dbReference>
<dbReference type="GeneID" id="12509678"/>
<dbReference type="KEGG" id="mhi:Mhar_0509"/>
<dbReference type="CDD" id="cd00077">
    <property type="entry name" value="HDc"/>
    <property type="match status" value="1"/>
</dbReference>
<gene>
    <name evidence="2" type="ordered locus">Mhar_0509</name>
</gene>
<feature type="domain" description="HD" evidence="1">
    <location>
        <begin position="36"/>
        <end position="150"/>
    </location>
</feature>
<keyword evidence="2" id="KW-0378">Hydrolase</keyword>
<dbReference type="Gene3D" id="1.10.3210.10">
    <property type="entry name" value="Hypothetical protein af1432"/>
    <property type="match status" value="1"/>
</dbReference>
<dbReference type="Pfam" id="PF01966">
    <property type="entry name" value="HD"/>
    <property type="match status" value="1"/>
</dbReference>
<evidence type="ECO:0000313" key="2">
    <source>
        <dbReference type="EMBL" id="AET63891.1"/>
    </source>
</evidence>
<dbReference type="InterPro" id="IPR003607">
    <property type="entry name" value="HD/PDEase_dom"/>
</dbReference>
<name>G7WN35_METH6</name>
<dbReference type="Proteomes" id="UP000005877">
    <property type="component" value="Chromosome"/>
</dbReference>
<dbReference type="STRING" id="1110509.Mhar_0509"/>